<evidence type="ECO:0000259" key="1">
    <source>
        <dbReference type="PROSITE" id="PS51186"/>
    </source>
</evidence>
<dbReference type="InterPro" id="IPR000182">
    <property type="entry name" value="GNAT_dom"/>
</dbReference>
<dbReference type="SUPFAM" id="SSF55729">
    <property type="entry name" value="Acyl-CoA N-acyltransferases (Nat)"/>
    <property type="match status" value="1"/>
</dbReference>
<gene>
    <name evidence="2" type="ORF">RV00_GL002596</name>
</gene>
<dbReference type="Proteomes" id="UP000183700">
    <property type="component" value="Unassembled WGS sequence"/>
</dbReference>
<dbReference type="Pfam" id="PF00583">
    <property type="entry name" value="Acetyltransf_1"/>
    <property type="match status" value="1"/>
</dbReference>
<evidence type="ECO:0000313" key="2">
    <source>
        <dbReference type="EMBL" id="OJG35411.1"/>
    </source>
</evidence>
<evidence type="ECO:0000313" key="3">
    <source>
        <dbReference type="Proteomes" id="UP000183700"/>
    </source>
</evidence>
<feature type="domain" description="N-acetyltransferase" evidence="1">
    <location>
        <begin position="1"/>
        <end position="68"/>
    </location>
</feature>
<keyword evidence="3" id="KW-1185">Reference proteome</keyword>
<name>A0A1L8STM1_9ENTE</name>
<dbReference type="GO" id="GO:0016747">
    <property type="term" value="F:acyltransferase activity, transferring groups other than amino-acyl groups"/>
    <property type="evidence" value="ECO:0007669"/>
    <property type="project" value="InterPro"/>
</dbReference>
<sequence length="83" mass="9796">MAIHPDYQGRSLGKRLIMYAEQVARNFNFSIIFLTGRKQAWGFYEKMGYCDLMDAYHENGLTLKVFKKELVYFSKKKEMKTNG</sequence>
<dbReference type="PROSITE" id="PS51186">
    <property type="entry name" value="GNAT"/>
    <property type="match status" value="1"/>
</dbReference>
<dbReference type="AlphaFoldDB" id="A0A1L8STM1"/>
<comment type="caution">
    <text evidence="2">The sequence shown here is derived from an EMBL/GenBank/DDBJ whole genome shotgun (WGS) entry which is preliminary data.</text>
</comment>
<accession>A0A1L8STM1</accession>
<reference evidence="2 3" key="1">
    <citation type="submission" date="2014-12" db="EMBL/GenBank/DDBJ databases">
        <title>Draft genome sequences of 29 type strains of Enterococci.</title>
        <authorList>
            <person name="Zhong Z."/>
            <person name="Sun Z."/>
            <person name="Liu W."/>
            <person name="Zhang W."/>
            <person name="Zhang H."/>
        </authorList>
    </citation>
    <scope>NUCLEOTIDE SEQUENCE [LARGE SCALE GENOMIC DNA]</scope>
    <source>
        <strain evidence="2 3">DSM 22802</strain>
    </source>
</reference>
<dbReference type="InterPro" id="IPR016181">
    <property type="entry name" value="Acyl_CoA_acyltransferase"/>
</dbReference>
<dbReference type="EMBL" id="JXKM01000006">
    <property type="protein sequence ID" value="OJG35411.1"/>
    <property type="molecule type" value="Genomic_DNA"/>
</dbReference>
<dbReference type="Gene3D" id="3.40.630.30">
    <property type="match status" value="1"/>
</dbReference>
<organism evidence="2 3">
    <name type="scientific">Enterococcus devriesei</name>
    <dbReference type="NCBI Taxonomy" id="319970"/>
    <lineage>
        <taxon>Bacteria</taxon>
        <taxon>Bacillati</taxon>
        <taxon>Bacillota</taxon>
        <taxon>Bacilli</taxon>
        <taxon>Lactobacillales</taxon>
        <taxon>Enterococcaceae</taxon>
        <taxon>Enterococcus</taxon>
    </lineage>
</organism>
<protein>
    <recommendedName>
        <fullName evidence="1">N-acetyltransferase domain-containing protein</fullName>
    </recommendedName>
</protein>
<proteinExistence type="predicted"/>
<dbReference type="CDD" id="cd04301">
    <property type="entry name" value="NAT_SF"/>
    <property type="match status" value="1"/>
</dbReference>
<dbReference type="STRING" id="319970.RV00_GL002596"/>